<sequence>MNLRNAGLDATINPPRQLPLVACHQGHQLPDHQPPQCCDIRGEHCRSGRILGENNFVTGRAVCVVLMHCYQSSRSRPDGRLGHGLSWMLKCQESSKASLRSAQTKGTQHMLSAVKHMLHLIERLNGKQTKCTVSDEPEMVWMVVQLSVHAPGFPVYCSLQFGVILDHYSIRERHMLKLRDSIAAAVVILEVVAVIWLKVVWLTGHLANSRLADSSYGRQVVLPTGRLANSSYGRQLIWPIGRIADRSFSRQLVWPTGRLADRSFGRQVVWPTDRLADRSFGRRVVWPTGHLDDGSFGRQVIWPTGRLTDRSFGRHIFLERITMQDE</sequence>
<keyword evidence="1" id="KW-0812">Transmembrane</keyword>
<dbReference type="Proteomes" id="UP000030764">
    <property type="component" value="Unassembled WGS sequence"/>
</dbReference>
<accession>A0A085M224</accession>
<name>A0A085M224_9BILA</name>
<keyword evidence="1" id="KW-1133">Transmembrane helix</keyword>
<protein>
    <submittedName>
        <fullName evidence="2">Uncharacterized protein</fullName>
    </submittedName>
</protein>
<gene>
    <name evidence="2" type="ORF">M513_07870</name>
</gene>
<dbReference type="EMBL" id="KL363241">
    <property type="protein sequence ID" value="KFD51270.1"/>
    <property type="molecule type" value="Genomic_DNA"/>
</dbReference>
<evidence type="ECO:0000256" key="1">
    <source>
        <dbReference type="SAM" id="Phobius"/>
    </source>
</evidence>
<feature type="transmembrane region" description="Helical" evidence="1">
    <location>
        <begin position="181"/>
        <end position="201"/>
    </location>
</feature>
<organism evidence="2 3">
    <name type="scientific">Trichuris suis</name>
    <name type="common">pig whipworm</name>
    <dbReference type="NCBI Taxonomy" id="68888"/>
    <lineage>
        <taxon>Eukaryota</taxon>
        <taxon>Metazoa</taxon>
        <taxon>Ecdysozoa</taxon>
        <taxon>Nematoda</taxon>
        <taxon>Enoplea</taxon>
        <taxon>Dorylaimia</taxon>
        <taxon>Trichinellida</taxon>
        <taxon>Trichuridae</taxon>
        <taxon>Trichuris</taxon>
    </lineage>
</organism>
<keyword evidence="3" id="KW-1185">Reference proteome</keyword>
<reference evidence="2 3" key="1">
    <citation type="journal article" date="2014" name="Nat. Genet.">
        <title>Genome and transcriptome of the porcine whipworm Trichuris suis.</title>
        <authorList>
            <person name="Jex A.R."/>
            <person name="Nejsum P."/>
            <person name="Schwarz E.M."/>
            <person name="Hu L."/>
            <person name="Young N.D."/>
            <person name="Hall R.S."/>
            <person name="Korhonen P.K."/>
            <person name="Liao S."/>
            <person name="Thamsborg S."/>
            <person name="Xia J."/>
            <person name="Xu P."/>
            <person name="Wang S."/>
            <person name="Scheerlinck J.P."/>
            <person name="Hofmann A."/>
            <person name="Sternberg P.W."/>
            <person name="Wang J."/>
            <person name="Gasser R.B."/>
        </authorList>
    </citation>
    <scope>NUCLEOTIDE SEQUENCE [LARGE SCALE GENOMIC DNA]</scope>
    <source>
        <strain evidence="2">DCEP-RM93M</strain>
    </source>
</reference>
<keyword evidence="1" id="KW-0472">Membrane</keyword>
<evidence type="ECO:0000313" key="3">
    <source>
        <dbReference type="Proteomes" id="UP000030764"/>
    </source>
</evidence>
<dbReference type="AlphaFoldDB" id="A0A085M224"/>
<evidence type="ECO:0000313" key="2">
    <source>
        <dbReference type="EMBL" id="KFD51270.1"/>
    </source>
</evidence>
<proteinExistence type="predicted"/>